<gene>
    <name evidence="3" type="ORF">OE88DRAFT_1630947</name>
</gene>
<feature type="transmembrane region" description="Helical" evidence="2">
    <location>
        <begin position="103"/>
        <end position="132"/>
    </location>
</feature>
<feature type="transmembrane region" description="Helical" evidence="2">
    <location>
        <begin position="284"/>
        <end position="302"/>
    </location>
</feature>
<feature type="region of interest" description="Disordered" evidence="1">
    <location>
        <begin position="382"/>
        <end position="410"/>
    </location>
</feature>
<feature type="region of interest" description="Disordered" evidence="1">
    <location>
        <begin position="316"/>
        <end position="340"/>
    </location>
</feature>
<proteinExistence type="predicted"/>
<feature type="transmembrane region" description="Helical" evidence="2">
    <location>
        <begin position="144"/>
        <end position="166"/>
    </location>
</feature>
<keyword evidence="4" id="KW-1185">Reference proteome</keyword>
<dbReference type="EMBL" id="ML213512">
    <property type="protein sequence ID" value="TFK50872.1"/>
    <property type="molecule type" value="Genomic_DNA"/>
</dbReference>
<feature type="transmembrane region" description="Helical" evidence="2">
    <location>
        <begin position="246"/>
        <end position="264"/>
    </location>
</feature>
<evidence type="ECO:0000256" key="1">
    <source>
        <dbReference type="SAM" id="MobiDB-lite"/>
    </source>
</evidence>
<protein>
    <submittedName>
        <fullName evidence="3">Uncharacterized protein</fullName>
    </submittedName>
</protein>
<feature type="transmembrane region" description="Helical" evidence="2">
    <location>
        <begin position="178"/>
        <end position="200"/>
    </location>
</feature>
<dbReference type="OrthoDB" id="2384193at2759"/>
<reference evidence="3 4" key="1">
    <citation type="journal article" date="2019" name="Nat. Ecol. Evol.">
        <title>Megaphylogeny resolves global patterns of mushroom evolution.</title>
        <authorList>
            <person name="Varga T."/>
            <person name="Krizsan K."/>
            <person name="Foldi C."/>
            <person name="Dima B."/>
            <person name="Sanchez-Garcia M."/>
            <person name="Sanchez-Ramirez S."/>
            <person name="Szollosi G.J."/>
            <person name="Szarkandi J.G."/>
            <person name="Papp V."/>
            <person name="Albert L."/>
            <person name="Andreopoulos W."/>
            <person name="Angelini C."/>
            <person name="Antonin V."/>
            <person name="Barry K.W."/>
            <person name="Bougher N.L."/>
            <person name="Buchanan P."/>
            <person name="Buyck B."/>
            <person name="Bense V."/>
            <person name="Catcheside P."/>
            <person name="Chovatia M."/>
            <person name="Cooper J."/>
            <person name="Damon W."/>
            <person name="Desjardin D."/>
            <person name="Finy P."/>
            <person name="Geml J."/>
            <person name="Haridas S."/>
            <person name="Hughes K."/>
            <person name="Justo A."/>
            <person name="Karasinski D."/>
            <person name="Kautmanova I."/>
            <person name="Kiss B."/>
            <person name="Kocsube S."/>
            <person name="Kotiranta H."/>
            <person name="LaButti K.M."/>
            <person name="Lechner B.E."/>
            <person name="Liimatainen K."/>
            <person name="Lipzen A."/>
            <person name="Lukacs Z."/>
            <person name="Mihaltcheva S."/>
            <person name="Morgado L.N."/>
            <person name="Niskanen T."/>
            <person name="Noordeloos M.E."/>
            <person name="Ohm R.A."/>
            <person name="Ortiz-Santana B."/>
            <person name="Ovrebo C."/>
            <person name="Racz N."/>
            <person name="Riley R."/>
            <person name="Savchenko A."/>
            <person name="Shiryaev A."/>
            <person name="Soop K."/>
            <person name="Spirin V."/>
            <person name="Szebenyi C."/>
            <person name="Tomsovsky M."/>
            <person name="Tulloss R.E."/>
            <person name="Uehling J."/>
            <person name="Grigoriev I.V."/>
            <person name="Vagvolgyi C."/>
            <person name="Papp T."/>
            <person name="Martin F.M."/>
            <person name="Miettinen O."/>
            <person name="Hibbett D.S."/>
            <person name="Nagy L.G."/>
        </authorList>
    </citation>
    <scope>NUCLEOTIDE SEQUENCE [LARGE SCALE GENOMIC DNA]</scope>
    <source>
        <strain evidence="3 4">OMC1185</strain>
    </source>
</reference>
<evidence type="ECO:0000256" key="2">
    <source>
        <dbReference type="SAM" id="Phobius"/>
    </source>
</evidence>
<name>A0A5C3N1F6_9AGAM</name>
<organism evidence="3 4">
    <name type="scientific">Heliocybe sulcata</name>
    <dbReference type="NCBI Taxonomy" id="5364"/>
    <lineage>
        <taxon>Eukaryota</taxon>
        <taxon>Fungi</taxon>
        <taxon>Dikarya</taxon>
        <taxon>Basidiomycota</taxon>
        <taxon>Agaricomycotina</taxon>
        <taxon>Agaricomycetes</taxon>
        <taxon>Gloeophyllales</taxon>
        <taxon>Gloeophyllaceae</taxon>
        <taxon>Heliocybe</taxon>
    </lineage>
</organism>
<dbReference type="Proteomes" id="UP000305948">
    <property type="component" value="Unassembled WGS sequence"/>
</dbReference>
<feature type="transmembrane region" description="Helical" evidence="2">
    <location>
        <begin position="50"/>
        <end position="74"/>
    </location>
</feature>
<keyword evidence="2" id="KW-0812">Transmembrane</keyword>
<dbReference type="STRING" id="5364.A0A5C3N1F6"/>
<dbReference type="AlphaFoldDB" id="A0A5C3N1F6"/>
<keyword evidence="2" id="KW-1133">Transmembrane helix</keyword>
<accession>A0A5C3N1F6</accession>
<sequence length="450" mass="51062">MSHTSPATYLVWSILSCLLGAFLVFHLWSFDRFKCLRWNSGPYSGAFKRVMTYSYLLCVPLVAIYSLGFCVIKYRNGFTYMPGQGVMPTPYQLWPQSDQDVIFPLYLIFAIAWSLEMVTHLEELCFWLFLVNSGSTQQDWFRSLYFRAWTVGSIVAVLYMPLVTIFTRDGNDLLKCEAYTFLAGSLGSLTLTCSFTPILWKFPSFLQQLRNEGADMGTVARLTKFHELNVRPWLCLPFAISDTLRVIFRFMFVAPLLILAVDGIRPHQHLNESISQPIDVLSMLAGVGCTISSALTLVIFFPRQIETEIQVKDAKKSARTARSQGLTQSHSHSHSDDTVPKTAQTGRLHLLENHDEEVYGVSKPGFANPWDAEPANFKEDIILPPLSPNRRKPDPAPWDVEQGGGRLSERNLKKHDQRMSKYHRLVHSYTSPIGKSAGFPYALRTLMKAL</sequence>
<evidence type="ECO:0000313" key="3">
    <source>
        <dbReference type="EMBL" id="TFK50872.1"/>
    </source>
</evidence>
<evidence type="ECO:0000313" key="4">
    <source>
        <dbReference type="Proteomes" id="UP000305948"/>
    </source>
</evidence>
<feature type="transmembrane region" description="Helical" evidence="2">
    <location>
        <begin position="6"/>
        <end position="29"/>
    </location>
</feature>
<keyword evidence="2" id="KW-0472">Membrane</keyword>